<dbReference type="GO" id="GO:0004519">
    <property type="term" value="F:endonuclease activity"/>
    <property type="evidence" value="ECO:0007669"/>
    <property type="project" value="TreeGrafter"/>
</dbReference>
<protein>
    <recommendedName>
        <fullName evidence="1">RNB domain-containing protein</fullName>
    </recommendedName>
</protein>
<dbReference type="PANTHER" id="PTHR23355">
    <property type="entry name" value="RIBONUCLEASE"/>
    <property type="match status" value="1"/>
</dbReference>
<dbReference type="GO" id="GO:0000177">
    <property type="term" value="C:cytoplasmic exosome (RNase complex)"/>
    <property type="evidence" value="ECO:0007669"/>
    <property type="project" value="TreeGrafter"/>
</dbReference>
<dbReference type="GO" id="GO:0071031">
    <property type="term" value="P:nuclear mRNA surveillance of mRNA 3'-end processing"/>
    <property type="evidence" value="ECO:0007669"/>
    <property type="project" value="TreeGrafter"/>
</dbReference>
<dbReference type="GO" id="GO:0016075">
    <property type="term" value="P:rRNA catabolic process"/>
    <property type="evidence" value="ECO:0007669"/>
    <property type="project" value="TreeGrafter"/>
</dbReference>
<name>A0A1A9ZGB3_GLOPL</name>
<dbReference type="STRING" id="7398.A0A1A9ZGB3"/>
<accession>A0A1A9ZGB3</accession>
<dbReference type="InterPro" id="IPR050180">
    <property type="entry name" value="RNR_Ribonuclease"/>
</dbReference>
<organism evidence="2 3">
    <name type="scientific">Glossina pallidipes</name>
    <name type="common">Tsetse fly</name>
    <dbReference type="NCBI Taxonomy" id="7398"/>
    <lineage>
        <taxon>Eukaryota</taxon>
        <taxon>Metazoa</taxon>
        <taxon>Ecdysozoa</taxon>
        <taxon>Arthropoda</taxon>
        <taxon>Hexapoda</taxon>
        <taxon>Insecta</taxon>
        <taxon>Pterygota</taxon>
        <taxon>Neoptera</taxon>
        <taxon>Endopterygota</taxon>
        <taxon>Diptera</taxon>
        <taxon>Brachycera</taxon>
        <taxon>Muscomorpha</taxon>
        <taxon>Hippoboscoidea</taxon>
        <taxon>Glossinidae</taxon>
        <taxon>Glossina</taxon>
    </lineage>
</organism>
<dbReference type="SUPFAM" id="SSF50249">
    <property type="entry name" value="Nucleic acid-binding proteins"/>
    <property type="match status" value="1"/>
</dbReference>
<reference evidence="3" key="1">
    <citation type="submission" date="2014-03" db="EMBL/GenBank/DDBJ databases">
        <authorList>
            <person name="Aksoy S."/>
            <person name="Warren W."/>
            <person name="Wilson R.K."/>
        </authorList>
    </citation>
    <scope>NUCLEOTIDE SEQUENCE [LARGE SCALE GENOMIC DNA]</scope>
    <source>
        <strain evidence="3">IAEA</strain>
    </source>
</reference>
<feature type="domain" description="RNB" evidence="1">
    <location>
        <begin position="32"/>
        <end position="103"/>
    </location>
</feature>
<dbReference type="EnsemblMetazoa" id="GPAI013726-RA">
    <property type="protein sequence ID" value="GPAI013726-PA"/>
    <property type="gene ID" value="GPAI013726"/>
</dbReference>
<dbReference type="GO" id="GO:0000175">
    <property type="term" value="F:3'-5'-RNA exonuclease activity"/>
    <property type="evidence" value="ECO:0007669"/>
    <property type="project" value="TreeGrafter"/>
</dbReference>
<proteinExistence type="predicted"/>
<dbReference type="InterPro" id="IPR012340">
    <property type="entry name" value="NA-bd_OB-fold"/>
</dbReference>
<evidence type="ECO:0000313" key="3">
    <source>
        <dbReference type="Proteomes" id="UP000092445"/>
    </source>
</evidence>
<dbReference type="PANTHER" id="PTHR23355:SF35">
    <property type="entry name" value="EXOSOME COMPLEX EXONUCLEASE RRP44"/>
    <property type="match status" value="1"/>
</dbReference>
<dbReference type="VEuPathDB" id="VectorBase:GPAI013726"/>
<evidence type="ECO:0000259" key="1">
    <source>
        <dbReference type="Pfam" id="PF00773"/>
    </source>
</evidence>
<keyword evidence="3" id="KW-1185">Reference proteome</keyword>
<dbReference type="GO" id="GO:0000176">
    <property type="term" value="C:nuclear exosome (RNase complex)"/>
    <property type="evidence" value="ECO:0007669"/>
    <property type="project" value="TreeGrafter"/>
</dbReference>
<dbReference type="Proteomes" id="UP000092445">
    <property type="component" value="Unassembled WGS sequence"/>
</dbReference>
<dbReference type="InterPro" id="IPR001900">
    <property type="entry name" value="RNase_II/R"/>
</dbReference>
<dbReference type="GO" id="GO:0003723">
    <property type="term" value="F:RNA binding"/>
    <property type="evidence" value="ECO:0007669"/>
    <property type="project" value="InterPro"/>
</dbReference>
<reference evidence="2" key="2">
    <citation type="submission" date="2020-05" db="UniProtKB">
        <authorList>
            <consortium name="EnsemblMetazoa"/>
        </authorList>
    </citation>
    <scope>IDENTIFICATION</scope>
    <source>
        <strain evidence="2">IAEA</strain>
    </source>
</reference>
<evidence type="ECO:0000313" key="2">
    <source>
        <dbReference type="EnsemblMetazoa" id="GPAI013726-PA"/>
    </source>
</evidence>
<dbReference type="AlphaFoldDB" id="A0A1A9ZGB3"/>
<sequence length="124" mass="13904">MKFEIVLEETELDEQSEENALDYSSEDYAVQVDLRDINICSVDPLGCTDIDDALHCRELLNVNLEVGVHIADFSHFIRPGTALDNEAASRGTTPEVIDQCIIMKKLLNGCMDLFNITNFKVPNL</sequence>
<dbReference type="Pfam" id="PF00773">
    <property type="entry name" value="RNB"/>
    <property type="match status" value="1"/>
</dbReference>